<name>A0A4R5ASU1_9ACTN</name>
<comment type="caution">
    <text evidence="2">The sequence shown here is derived from an EMBL/GenBank/DDBJ whole genome shotgun (WGS) entry which is preliminary data.</text>
</comment>
<sequence length="197" mass="20443">MSEPIISGWNVLDAAHQALRSTVRNVPDQDWDAPTPCSEWNVTQVLQHAAGDQLGYAAAITGGPGPDDNPFAPSGTLDAAPMEVLEPTLAACAAAWATIGKDTTEVPVPVPPNSLDAWVGAGAAALDAAVHAWDIAVATGQPSPLTPELARDLLKAAKEIVEPLRPYGAYAAAIQDDGGDDVAALLHYLGRDPNWKA</sequence>
<keyword evidence="3" id="KW-1185">Reference proteome</keyword>
<dbReference type="InterPro" id="IPR034660">
    <property type="entry name" value="DinB/YfiT-like"/>
</dbReference>
<dbReference type="InterPro" id="IPR017520">
    <property type="entry name" value="CHP03086"/>
</dbReference>
<dbReference type="InterPro" id="IPR017517">
    <property type="entry name" value="Maleyloyr_isom"/>
</dbReference>
<dbReference type="AlphaFoldDB" id="A0A4R5ASU1"/>
<dbReference type="Pfam" id="PF11716">
    <property type="entry name" value="MDMPI_N"/>
    <property type="match status" value="1"/>
</dbReference>
<dbReference type="NCBIfam" id="TIGR03083">
    <property type="entry name" value="maleylpyruvate isomerase family mycothiol-dependent enzyme"/>
    <property type="match status" value="1"/>
</dbReference>
<dbReference type="InterPro" id="IPR024344">
    <property type="entry name" value="MDMPI_metal-binding"/>
</dbReference>
<dbReference type="SUPFAM" id="SSF109854">
    <property type="entry name" value="DinB/YfiT-like putative metalloenzymes"/>
    <property type="match status" value="1"/>
</dbReference>
<dbReference type="OrthoDB" id="5185819at2"/>
<dbReference type="Proteomes" id="UP000294513">
    <property type="component" value="Unassembled WGS sequence"/>
</dbReference>
<dbReference type="GO" id="GO:0046872">
    <property type="term" value="F:metal ion binding"/>
    <property type="evidence" value="ECO:0007669"/>
    <property type="project" value="InterPro"/>
</dbReference>
<protein>
    <submittedName>
        <fullName evidence="2">TIGR03086 family protein</fullName>
    </submittedName>
</protein>
<proteinExistence type="predicted"/>
<feature type="domain" description="Mycothiol-dependent maleylpyruvate isomerase metal-binding" evidence="1">
    <location>
        <begin position="12"/>
        <end position="136"/>
    </location>
</feature>
<dbReference type="NCBIfam" id="TIGR03086">
    <property type="entry name" value="TIGR03086 family metal-binding protein"/>
    <property type="match status" value="1"/>
</dbReference>
<accession>A0A4R5ASU1</accession>
<gene>
    <name evidence="2" type="ORF">E1298_31985</name>
</gene>
<evidence type="ECO:0000313" key="2">
    <source>
        <dbReference type="EMBL" id="TDD75030.1"/>
    </source>
</evidence>
<organism evidence="2 3">
    <name type="scientific">Actinomadura rubrisoli</name>
    <dbReference type="NCBI Taxonomy" id="2530368"/>
    <lineage>
        <taxon>Bacteria</taxon>
        <taxon>Bacillati</taxon>
        <taxon>Actinomycetota</taxon>
        <taxon>Actinomycetes</taxon>
        <taxon>Streptosporangiales</taxon>
        <taxon>Thermomonosporaceae</taxon>
        <taxon>Actinomadura</taxon>
    </lineage>
</organism>
<dbReference type="Gene3D" id="1.20.120.450">
    <property type="entry name" value="dinb family like domain"/>
    <property type="match status" value="1"/>
</dbReference>
<evidence type="ECO:0000313" key="3">
    <source>
        <dbReference type="Proteomes" id="UP000294513"/>
    </source>
</evidence>
<reference evidence="2 3" key="1">
    <citation type="submission" date="2019-03" db="EMBL/GenBank/DDBJ databases">
        <title>Draft genome sequences of novel Actinobacteria.</title>
        <authorList>
            <person name="Sahin N."/>
            <person name="Ay H."/>
            <person name="Saygin H."/>
        </authorList>
    </citation>
    <scope>NUCLEOTIDE SEQUENCE [LARGE SCALE GENOMIC DNA]</scope>
    <source>
        <strain evidence="2 3">H3C3</strain>
    </source>
</reference>
<evidence type="ECO:0000259" key="1">
    <source>
        <dbReference type="Pfam" id="PF11716"/>
    </source>
</evidence>
<dbReference type="EMBL" id="SMKU01000229">
    <property type="protein sequence ID" value="TDD75030.1"/>
    <property type="molecule type" value="Genomic_DNA"/>
</dbReference>
<dbReference type="RefSeq" id="WP_131899916.1">
    <property type="nucleotide sequence ID" value="NZ_SMKU01000229.1"/>
</dbReference>